<dbReference type="Pfam" id="PF05348">
    <property type="entry name" value="UMP1"/>
    <property type="match status" value="1"/>
</dbReference>
<dbReference type="GO" id="GO:0043248">
    <property type="term" value="P:proteasome assembly"/>
    <property type="evidence" value="ECO:0007669"/>
    <property type="project" value="InterPro"/>
</dbReference>
<dbReference type="AlphaFoldDB" id="B4GQJ4"/>
<dbReference type="OMA" id="KLPHHNE"/>
<evidence type="ECO:0000256" key="1">
    <source>
        <dbReference type="ARBA" id="ARBA00023186"/>
    </source>
</evidence>
<keyword evidence="4" id="KW-1185">Reference proteome</keyword>
<dbReference type="InterPro" id="IPR008012">
    <property type="entry name" value="Ump1"/>
</dbReference>
<dbReference type="eggNOG" id="KOG3061">
    <property type="taxonomic scope" value="Eukaryota"/>
</dbReference>
<name>B4GQJ4_DROPE</name>
<accession>B4GQJ4</accession>
<gene>
    <name evidence="3" type="primary">Dper\GL16162</name>
    <name evidence="3" type="ORF">Dper_GL16162</name>
</gene>
<dbReference type="STRING" id="7234.B4GQJ4"/>
<dbReference type="PANTHER" id="PTHR12828:SF3">
    <property type="entry name" value="PROTEASOME MATURATION PROTEIN"/>
    <property type="match status" value="1"/>
</dbReference>
<dbReference type="PANTHER" id="PTHR12828">
    <property type="entry name" value="PROTEASOME MATURATION PROTEIN UMP1"/>
    <property type="match status" value="1"/>
</dbReference>
<proteinExistence type="inferred from homology"/>
<dbReference type="EMBL" id="CH479187">
    <property type="protein sequence ID" value="EDW39866.1"/>
    <property type="molecule type" value="Genomic_DNA"/>
</dbReference>
<evidence type="ECO:0000313" key="3">
    <source>
        <dbReference type="EMBL" id="EDW39866.1"/>
    </source>
</evidence>
<protein>
    <submittedName>
        <fullName evidence="3">GL16162</fullName>
    </submittedName>
</protein>
<reference evidence="3 4" key="1">
    <citation type="journal article" date="2007" name="Nature">
        <title>Evolution of genes and genomes on the Drosophila phylogeny.</title>
        <authorList>
            <consortium name="Drosophila 12 Genomes Consortium"/>
            <person name="Clark A.G."/>
            <person name="Eisen M.B."/>
            <person name="Smith D.R."/>
            <person name="Bergman C.M."/>
            <person name="Oliver B."/>
            <person name="Markow T.A."/>
            <person name="Kaufman T.C."/>
            <person name="Kellis M."/>
            <person name="Gelbart W."/>
            <person name="Iyer V.N."/>
            <person name="Pollard D.A."/>
            <person name="Sackton T.B."/>
            <person name="Larracuente A.M."/>
            <person name="Singh N.D."/>
            <person name="Abad J.P."/>
            <person name="Abt D.N."/>
            <person name="Adryan B."/>
            <person name="Aguade M."/>
            <person name="Akashi H."/>
            <person name="Anderson W.W."/>
            <person name="Aquadro C.F."/>
            <person name="Ardell D.H."/>
            <person name="Arguello R."/>
            <person name="Artieri C.G."/>
            <person name="Barbash D.A."/>
            <person name="Barker D."/>
            <person name="Barsanti P."/>
            <person name="Batterham P."/>
            <person name="Batzoglou S."/>
            <person name="Begun D."/>
            <person name="Bhutkar A."/>
            <person name="Blanco E."/>
            <person name="Bosak S.A."/>
            <person name="Bradley R.K."/>
            <person name="Brand A.D."/>
            <person name="Brent M.R."/>
            <person name="Brooks A.N."/>
            <person name="Brown R.H."/>
            <person name="Butlin R.K."/>
            <person name="Caggese C."/>
            <person name="Calvi B.R."/>
            <person name="Bernardo de Carvalho A."/>
            <person name="Caspi A."/>
            <person name="Castrezana S."/>
            <person name="Celniker S.E."/>
            <person name="Chang J.L."/>
            <person name="Chapple C."/>
            <person name="Chatterji S."/>
            <person name="Chinwalla A."/>
            <person name="Civetta A."/>
            <person name="Clifton S.W."/>
            <person name="Comeron J.M."/>
            <person name="Costello J.C."/>
            <person name="Coyne J.A."/>
            <person name="Daub J."/>
            <person name="David R.G."/>
            <person name="Delcher A.L."/>
            <person name="Delehaunty K."/>
            <person name="Do C.B."/>
            <person name="Ebling H."/>
            <person name="Edwards K."/>
            <person name="Eickbush T."/>
            <person name="Evans J.D."/>
            <person name="Filipski A."/>
            <person name="Findeiss S."/>
            <person name="Freyhult E."/>
            <person name="Fulton L."/>
            <person name="Fulton R."/>
            <person name="Garcia A.C."/>
            <person name="Gardiner A."/>
            <person name="Garfield D.A."/>
            <person name="Garvin B.E."/>
            <person name="Gibson G."/>
            <person name="Gilbert D."/>
            <person name="Gnerre S."/>
            <person name="Godfrey J."/>
            <person name="Good R."/>
            <person name="Gotea V."/>
            <person name="Gravely B."/>
            <person name="Greenberg A.J."/>
            <person name="Griffiths-Jones S."/>
            <person name="Gross S."/>
            <person name="Guigo R."/>
            <person name="Gustafson E.A."/>
            <person name="Haerty W."/>
            <person name="Hahn M.W."/>
            <person name="Halligan D.L."/>
            <person name="Halpern A.L."/>
            <person name="Halter G.M."/>
            <person name="Han M.V."/>
            <person name="Heger A."/>
            <person name="Hillier L."/>
            <person name="Hinrichs A.S."/>
            <person name="Holmes I."/>
            <person name="Hoskins R.A."/>
            <person name="Hubisz M.J."/>
            <person name="Hultmark D."/>
            <person name="Huntley M.A."/>
            <person name="Jaffe D.B."/>
            <person name="Jagadeeshan S."/>
            <person name="Jeck W.R."/>
            <person name="Johnson J."/>
            <person name="Jones C.D."/>
            <person name="Jordan W.C."/>
            <person name="Karpen G.H."/>
            <person name="Kataoka E."/>
            <person name="Keightley P.D."/>
            <person name="Kheradpour P."/>
            <person name="Kirkness E.F."/>
            <person name="Koerich L.B."/>
            <person name="Kristiansen K."/>
            <person name="Kudrna D."/>
            <person name="Kulathinal R.J."/>
            <person name="Kumar S."/>
            <person name="Kwok R."/>
            <person name="Lander E."/>
            <person name="Langley C.H."/>
            <person name="Lapoint R."/>
            <person name="Lazzaro B.P."/>
            <person name="Lee S.J."/>
            <person name="Levesque L."/>
            <person name="Li R."/>
            <person name="Lin C.F."/>
            <person name="Lin M.F."/>
            <person name="Lindblad-Toh K."/>
            <person name="Llopart A."/>
            <person name="Long M."/>
            <person name="Low L."/>
            <person name="Lozovsky E."/>
            <person name="Lu J."/>
            <person name="Luo M."/>
            <person name="Machado C.A."/>
            <person name="Makalowski W."/>
            <person name="Marzo M."/>
            <person name="Matsuda M."/>
            <person name="Matzkin L."/>
            <person name="McAllister B."/>
            <person name="McBride C.S."/>
            <person name="McKernan B."/>
            <person name="McKernan K."/>
            <person name="Mendez-Lago M."/>
            <person name="Minx P."/>
            <person name="Mollenhauer M.U."/>
            <person name="Montooth K."/>
            <person name="Mount S.M."/>
            <person name="Mu X."/>
            <person name="Myers E."/>
            <person name="Negre B."/>
            <person name="Newfeld S."/>
            <person name="Nielsen R."/>
            <person name="Noor M.A."/>
            <person name="O'Grady P."/>
            <person name="Pachter L."/>
            <person name="Papaceit M."/>
            <person name="Parisi M.J."/>
            <person name="Parisi M."/>
            <person name="Parts L."/>
            <person name="Pedersen J.S."/>
            <person name="Pesole G."/>
            <person name="Phillippy A.M."/>
            <person name="Ponting C.P."/>
            <person name="Pop M."/>
            <person name="Porcelli D."/>
            <person name="Powell J.R."/>
            <person name="Prohaska S."/>
            <person name="Pruitt K."/>
            <person name="Puig M."/>
            <person name="Quesneville H."/>
            <person name="Ram K.R."/>
            <person name="Rand D."/>
            <person name="Rasmussen M.D."/>
            <person name="Reed L.K."/>
            <person name="Reenan R."/>
            <person name="Reily A."/>
            <person name="Remington K.A."/>
            <person name="Rieger T.T."/>
            <person name="Ritchie M.G."/>
            <person name="Robin C."/>
            <person name="Rogers Y.H."/>
            <person name="Rohde C."/>
            <person name="Rozas J."/>
            <person name="Rubenfield M.J."/>
            <person name="Ruiz A."/>
            <person name="Russo S."/>
            <person name="Salzberg S.L."/>
            <person name="Sanchez-Gracia A."/>
            <person name="Saranga D.J."/>
            <person name="Sato H."/>
            <person name="Schaeffer S.W."/>
            <person name="Schatz M.C."/>
            <person name="Schlenke T."/>
            <person name="Schwartz R."/>
            <person name="Segarra C."/>
            <person name="Singh R.S."/>
            <person name="Sirot L."/>
            <person name="Sirota M."/>
            <person name="Sisneros N.B."/>
            <person name="Smith C.D."/>
            <person name="Smith T.F."/>
            <person name="Spieth J."/>
            <person name="Stage D.E."/>
            <person name="Stark A."/>
            <person name="Stephan W."/>
            <person name="Strausberg R.L."/>
            <person name="Strempel S."/>
            <person name="Sturgill D."/>
            <person name="Sutton G."/>
            <person name="Sutton G.G."/>
            <person name="Tao W."/>
            <person name="Teichmann S."/>
            <person name="Tobari Y.N."/>
            <person name="Tomimura Y."/>
            <person name="Tsolas J.M."/>
            <person name="Valente V.L."/>
            <person name="Venter E."/>
            <person name="Venter J.C."/>
            <person name="Vicario S."/>
            <person name="Vieira F.G."/>
            <person name="Vilella A.J."/>
            <person name="Villasante A."/>
            <person name="Walenz B."/>
            <person name="Wang J."/>
            <person name="Wasserman M."/>
            <person name="Watts T."/>
            <person name="Wilson D."/>
            <person name="Wilson R.K."/>
            <person name="Wing R.A."/>
            <person name="Wolfner M.F."/>
            <person name="Wong A."/>
            <person name="Wong G.K."/>
            <person name="Wu C.I."/>
            <person name="Wu G."/>
            <person name="Yamamoto D."/>
            <person name="Yang H.P."/>
            <person name="Yang S.P."/>
            <person name="Yorke J.A."/>
            <person name="Yoshida K."/>
            <person name="Zdobnov E."/>
            <person name="Zhang P."/>
            <person name="Zhang Y."/>
            <person name="Zimin A.V."/>
            <person name="Baldwin J."/>
            <person name="Abdouelleil A."/>
            <person name="Abdulkadir J."/>
            <person name="Abebe A."/>
            <person name="Abera B."/>
            <person name="Abreu J."/>
            <person name="Acer S.C."/>
            <person name="Aftuck L."/>
            <person name="Alexander A."/>
            <person name="An P."/>
            <person name="Anderson E."/>
            <person name="Anderson S."/>
            <person name="Arachi H."/>
            <person name="Azer M."/>
            <person name="Bachantsang P."/>
            <person name="Barry A."/>
            <person name="Bayul T."/>
            <person name="Berlin A."/>
            <person name="Bessette D."/>
            <person name="Bloom T."/>
            <person name="Blye J."/>
            <person name="Boguslavskiy L."/>
            <person name="Bonnet C."/>
            <person name="Boukhgalter B."/>
            <person name="Bourzgui I."/>
            <person name="Brown A."/>
            <person name="Cahill P."/>
            <person name="Channer S."/>
            <person name="Cheshatsang Y."/>
            <person name="Chuda L."/>
            <person name="Citroen M."/>
            <person name="Collymore A."/>
            <person name="Cooke P."/>
            <person name="Costello M."/>
            <person name="D'Aco K."/>
            <person name="Daza R."/>
            <person name="De Haan G."/>
            <person name="DeGray S."/>
            <person name="DeMaso C."/>
            <person name="Dhargay N."/>
            <person name="Dooley K."/>
            <person name="Dooley E."/>
            <person name="Doricent M."/>
            <person name="Dorje P."/>
            <person name="Dorjee K."/>
            <person name="Dupes A."/>
            <person name="Elong R."/>
            <person name="Falk J."/>
            <person name="Farina A."/>
            <person name="Faro S."/>
            <person name="Ferguson D."/>
            <person name="Fisher S."/>
            <person name="Foley C.D."/>
            <person name="Franke A."/>
            <person name="Friedrich D."/>
            <person name="Gadbois L."/>
            <person name="Gearin G."/>
            <person name="Gearin C.R."/>
            <person name="Giannoukos G."/>
            <person name="Goode T."/>
            <person name="Graham J."/>
            <person name="Grandbois E."/>
            <person name="Grewal S."/>
            <person name="Gyaltsen K."/>
            <person name="Hafez N."/>
            <person name="Hagos B."/>
            <person name="Hall J."/>
            <person name="Henson C."/>
            <person name="Hollinger A."/>
            <person name="Honan T."/>
            <person name="Huard M.D."/>
            <person name="Hughes L."/>
            <person name="Hurhula B."/>
            <person name="Husby M.E."/>
            <person name="Kamat A."/>
            <person name="Kanga B."/>
            <person name="Kashin S."/>
            <person name="Khazanovich D."/>
            <person name="Kisner P."/>
            <person name="Lance K."/>
            <person name="Lara M."/>
            <person name="Lee W."/>
            <person name="Lennon N."/>
            <person name="Letendre F."/>
            <person name="LeVine R."/>
            <person name="Lipovsky A."/>
            <person name="Liu X."/>
            <person name="Liu J."/>
            <person name="Liu S."/>
            <person name="Lokyitsang T."/>
            <person name="Lokyitsang Y."/>
            <person name="Lubonja R."/>
            <person name="Lui A."/>
            <person name="MacDonald P."/>
            <person name="Magnisalis V."/>
            <person name="Maru K."/>
            <person name="Matthews C."/>
            <person name="McCusker W."/>
            <person name="McDonough S."/>
            <person name="Mehta T."/>
            <person name="Meldrim J."/>
            <person name="Meneus L."/>
            <person name="Mihai O."/>
            <person name="Mihalev A."/>
            <person name="Mihova T."/>
            <person name="Mittelman R."/>
            <person name="Mlenga V."/>
            <person name="Montmayeur A."/>
            <person name="Mulrain L."/>
            <person name="Navidi A."/>
            <person name="Naylor J."/>
            <person name="Negash T."/>
            <person name="Nguyen T."/>
            <person name="Nguyen N."/>
            <person name="Nicol R."/>
            <person name="Norbu C."/>
            <person name="Norbu N."/>
            <person name="Novod N."/>
            <person name="O'Neill B."/>
            <person name="Osman S."/>
            <person name="Markiewicz E."/>
            <person name="Oyono O.L."/>
            <person name="Patti C."/>
            <person name="Phunkhang P."/>
            <person name="Pierre F."/>
            <person name="Priest M."/>
            <person name="Raghuraman S."/>
            <person name="Rege F."/>
            <person name="Reyes R."/>
            <person name="Rise C."/>
            <person name="Rogov P."/>
            <person name="Ross K."/>
            <person name="Ryan E."/>
            <person name="Settipalli S."/>
            <person name="Shea T."/>
            <person name="Sherpa N."/>
            <person name="Shi L."/>
            <person name="Shih D."/>
            <person name="Sparrow T."/>
            <person name="Spaulding J."/>
            <person name="Stalker J."/>
            <person name="Stange-Thomann N."/>
            <person name="Stavropoulos S."/>
            <person name="Stone C."/>
            <person name="Strader C."/>
            <person name="Tesfaye S."/>
            <person name="Thomson T."/>
            <person name="Thoulutsang Y."/>
            <person name="Thoulutsang D."/>
            <person name="Topham K."/>
            <person name="Topping I."/>
            <person name="Tsamla T."/>
            <person name="Vassiliev H."/>
            <person name="Vo A."/>
            <person name="Wangchuk T."/>
            <person name="Wangdi T."/>
            <person name="Weiand M."/>
            <person name="Wilkinson J."/>
            <person name="Wilson A."/>
            <person name="Yadav S."/>
            <person name="Young G."/>
            <person name="Yu Q."/>
            <person name="Zembek L."/>
            <person name="Zhong D."/>
            <person name="Zimmer A."/>
            <person name="Zwirko Z."/>
            <person name="Jaffe D.B."/>
            <person name="Alvarez P."/>
            <person name="Brockman W."/>
            <person name="Butler J."/>
            <person name="Chin C."/>
            <person name="Gnerre S."/>
            <person name="Grabherr M."/>
            <person name="Kleber M."/>
            <person name="Mauceli E."/>
            <person name="MacCallum I."/>
        </authorList>
    </citation>
    <scope>NUCLEOTIDE SEQUENCE [LARGE SCALE GENOMIC DNA]</scope>
    <source>
        <strain evidence="4">MSH-3 / Tucson 14011-0111.49</strain>
    </source>
</reference>
<dbReference type="PhylomeDB" id="B4GQJ4"/>
<dbReference type="HOGENOM" id="CLU_1983888_0_0_1"/>
<sequence length="126" mass="14588">MSKKQNISGHLNQEDVNKVNSIGSFFPAVPKLDNLRRSEENFRQNQYKAELCDVLNTYGTGMALTMQMDRTIANRVGHPSHMSPSYLMDDILTGRIHTFGFEDYLNLPHHNEQIRNPHFEMENSHK</sequence>
<keyword evidence="1" id="KW-0143">Chaperone</keyword>
<dbReference type="GO" id="GO:0005634">
    <property type="term" value="C:nucleus"/>
    <property type="evidence" value="ECO:0007669"/>
    <property type="project" value="TreeGrafter"/>
</dbReference>
<dbReference type="Proteomes" id="UP000008744">
    <property type="component" value="Unassembled WGS sequence"/>
</dbReference>
<evidence type="ECO:0000313" key="4">
    <source>
        <dbReference type="Proteomes" id="UP000008744"/>
    </source>
</evidence>
<evidence type="ECO:0000256" key="2">
    <source>
        <dbReference type="ARBA" id="ARBA00043974"/>
    </source>
</evidence>
<comment type="similarity">
    <text evidence="2">Belongs to the POMP/UMP1 family.</text>
</comment>
<dbReference type="GO" id="GO:0005737">
    <property type="term" value="C:cytoplasm"/>
    <property type="evidence" value="ECO:0007669"/>
    <property type="project" value="TreeGrafter"/>
</dbReference>
<organism evidence="4">
    <name type="scientific">Drosophila persimilis</name>
    <name type="common">Fruit fly</name>
    <dbReference type="NCBI Taxonomy" id="7234"/>
    <lineage>
        <taxon>Eukaryota</taxon>
        <taxon>Metazoa</taxon>
        <taxon>Ecdysozoa</taxon>
        <taxon>Arthropoda</taxon>
        <taxon>Hexapoda</taxon>
        <taxon>Insecta</taxon>
        <taxon>Pterygota</taxon>
        <taxon>Neoptera</taxon>
        <taxon>Endopterygota</taxon>
        <taxon>Diptera</taxon>
        <taxon>Brachycera</taxon>
        <taxon>Muscomorpha</taxon>
        <taxon>Ephydroidea</taxon>
        <taxon>Drosophilidae</taxon>
        <taxon>Drosophila</taxon>
        <taxon>Sophophora</taxon>
    </lineage>
</organism>